<gene>
    <name evidence="8" type="ORF">LTRI10_LOCUS48949</name>
</gene>
<dbReference type="Pfam" id="PF00010">
    <property type="entry name" value="HLH"/>
    <property type="match status" value="1"/>
</dbReference>
<evidence type="ECO:0000256" key="5">
    <source>
        <dbReference type="SAM" id="Coils"/>
    </source>
</evidence>
<proteinExistence type="predicted"/>
<dbReference type="PANTHER" id="PTHR45959:SF73">
    <property type="entry name" value="TRANSCRIPTION FACTOR BHLH25"/>
    <property type="match status" value="1"/>
</dbReference>
<keyword evidence="5" id="KW-0175">Coiled coil</keyword>
<evidence type="ECO:0000256" key="4">
    <source>
        <dbReference type="ARBA" id="ARBA00023242"/>
    </source>
</evidence>
<comment type="subcellular location">
    <subcellularLocation>
        <location evidence="1">Nucleus</location>
    </subcellularLocation>
</comment>
<protein>
    <recommendedName>
        <fullName evidence="7">BHLH domain-containing protein</fullName>
    </recommendedName>
</protein>
<reference evidence="8 9" key="1">
    <citation type="submission" date="2024-04" db="EMBL/GenBank/DDBJ databases">
        <authorList>
            <person name="Fracassetti M."/>
        </authorList>
    </citation>
    <scope>NUCLEOTIDE SEQUENCE [LARGE SCALE GENOMIC DNA]</scope>
</reference>
<feature type="compositionally biased region" description="Low complexity" evidence="6">
    <location>
        <begin position="49"/>
        <end position="60"/>
    </location>
</feature>
<accession>A0AAV2GFB9</accession>
<dbReference type="GO" id="GO:0080090">
    <property type="term" value="P:regulation of primary metabolic process"/>
    <property type="evidence" value="ECO:0007669"/>
    <property type="project" value="UniProtKB-ARBA"/>
</dbReference>
<dbReference type="InterPro" id="IPR036638">
    <property type="entry name" value="HLH_DNA-bd_sf"/>
</dbReference>
<feature type="coiled-coil region" evidence="5">
    <location>
        <begin position="100"/>
        <end position="127"/>
    </location>
</feature>
<dbReference type="SUPFAM" id="SSF47459">
    <property type="entry name" value="HLH, helix-loop-helix DNA-binding domain"/>
    <property type="match status" value="1"/>
</dbReference>
<dbReference type="PROSITE" id="PS50888">
    <property type="entry name" value="BHLH"/>
    <property type="match status" value="1"/>
</dbReference>
<feature type="region of interest" description="Disordered" evidence="6">
    <location>
        <begin position="35"/>
        <end position="63"/>
    </location>
</feature>
<evidence type="ECO:0000256" key="1">
    <source>
        <dbReference type="ARBA" id="ARBA00004123"/>
    </source>
</evidence>
<sequence>MDLSSFLPLGQDSLQQGSDGFDDLSALINHHPSSSEYNANAAAPEQPMRAASSSGSGRSGLPVPHHILAERKRREHLNKQFIALSANIPNLKKGDKATVLGEAIKYIKQLQERVNELHEKAKRTLVESIIFVKKSQMEIDEEFVSRIGDDNLIPEVEARGLDENVLIRIHCEKHHGLLARVVREVEKLHLTVLAINVVPFGRCSLDVTLVTKKDIDSTISMQDVVRDLQPVLLGCN</sequence>
<evidence type="ECO:0000313" key="8">
    <source>
        <dbReference type="EMBL" id="CAL1409451.1"/>
    </source>
</evidence>
<dbReference type="InterPro" id="IPR054502">
    <property type="entry name" value="bHLH-TF_ACT-like_plant"/>
</dbReference>
<name>A0AAV2GFB9_9ROSI</name>
<organism evidence="8 9">
    <name type="scientific">Linum trigynum</name>
    <dbReference type="NCBI Taxonomy" id="586398"/>
    <lineage>
        <taxon>Eukaryota</taxon>
        <taxon>Viridiplantae</taxon>
        <taxon>Streptophyta</taxon>
        <taxon>Embryophyta</taxon>
        <taxon>Tracheophyta</taxon>
        <taxon>Spermatophyta</taxon>
        <taxon>Magnoliopsida</taxon>
        <taxon>eudicotyledons</taxon>
        <taxon>Gunneridae</taxon>
        <taxon>Pentapetalae</taxon>
        <taxon>rosids</taxon>
        <taxon>fabids</taxon>
        <taxon>Malpighiales</taxon>
        <taxon>Linaceae</taxon>
        <taxon>Linum</taxon>
    </lineage>
</organism>
<dbReference type="GO" id="GO:0046983">
    <property type="term" value="F:protein dimerization activity"/>
    <property type="evidence" value="ECO:0007669"/>
    <property type="project" value="InterPro"/>
</dbReference>
<keyword evidence="4" id="KW-0539">Nucleus</keyword>
<evidence type="ECO:0000259" key="7">
    <source>
        <dbReference type="PROSITE" id="PS50888"/>
    </source>
</evidence>
<dbReference type="InterPro" id="IPR011598">
    <property type="entry name" value="bHLH_dom"/>
</dbReference>
<dbReference type="Proteomes" id="UP001497516">
    <property type="component" value="Chromosome 8"/>
</dbReference>
<dbReference type="SMART" id="SM00353">
    <property type="entry name" value="HLH"/>
    <property type="match status" value="1"/>
</dbReference>
<evidence type="ECO:0000313" key="9">
    <source>
        <dbReference type="Proteomes" id="UP001497516"/>
    </source>
</evidence>
<dbReference type="AlphaFoldDB" id="A0AAV2GFB9"/>
<dbReference type="Gene3D" id="4.10.280.10">
    <property type="entry name" value="Helix-loop-helix DNA-binding domain"/>
    <property type="match status" value="1"/>
</dbReference>
<keyword evidence="2" id="KW-0805">Transcription regulation</keyword>
<dbReference type="PANTHER" id="PTHR45959">
    <property type="entry name" value="BHLH TRANSCRIPTION FACTOR"/>
    <property type="match status" value="1"/>
</dbReference>
<keyword evidence="3" id="KW-0804">Transcription</keyword>
<evidence type="ECO:0000256" key="2">
    <source>
        <dbReference type="ARBA" id="ARBA00023015"/>
    </source>
</evidence>
<evidence type="ECO:0000256" key="3">
    <source>
        <dbReference type="ARBA" id="ARBA00023163"/>
    </source>
</evidence>
<dbReference type="EMBL" id="OZ034821">
    <property type="protein sequence ID" value="CAL1409451.1"/>
    <property type="molecule type" value="Genomic_DNA"/>
</dbReference>
<evidence type="ECO:0000256" key="6">
    <source>
        <dbReference type="SAM" id="MobiDB-lite"/>
    </source>
</evidence>
<dbReference type="Pfam" id="PF22754">
    <property type="entry name" value="bHLH-TF_ACT-like_plant"/>
    <property type="match status" value="1"/>
</dbReference>
<feature type="domain" description="BHLH" evidence="7">
    <location>
        <begin position="61"/>
        <end position="110"/>
    </location>
</feature>
<dbReference type="GO" id="GO:0005634">
    <property type="term" value="C:nucleus"/>
    <property type="evidence" value="ECO:0007669"/>
    <property type="project" value="UniProtKB-SubCell"/>
</dbReference>
<dbReference type="InterPro" id="IPR052610">
    <property type="entry name" value="bHLH_transcription_regulator"/>
</dbReference>
<keyword evidence="9" id="KW-1185">Reference proteome</keyword>